<sequence length="134" mass="13814">MADPTDKAQNAARLRADLDAGEGRDKVAYPDPAAAPLGTDDEAAGTPASPAQLRMAQQQEHRRDDADDDGHDDQEAVHVPGVDSAHPAAHPGTGVHPGAQPEPKIAPSRPSNAALTMVAVLALVALAVLIVLYP</sequence>
<keyword evidence="2" id="KW-0472">Membrane</keyword>
<accession>A0A1Y0E9J2</accession>
<evidence type="ECO:0000256" key="1">
    <source>
        <dbReference type="SAM" id="MobiDB-lite"/>
    </source>
</evidence>
<keyword evidence="4" id="KW-1185">Reference proteome</keyword>
<evidence type="ECO:0000256" key="2">
    <source>
        <dbReference type="SAM" id="Phobius"/>
    </source>
</evidence>
<dbReference type="Proteomes" id="UP000195273">
    <property type="component" value="Chromosome"/>
</dbReference>
<feature type="region of interest" description="Disordered" evidence="1">
    <location>
        <begin position="1"/>
        <end position="109"/>
    </location>
</feature>
<evidence type="ECO:0000313" key="4">
    <source>
        <dbReference type="Proteomes" id="UP000195273"/>
    </source>
</evidence>
<keyword evidence="2" id="KW-0812">Transmembrane</keyword>
<dbReference type="AlphaFoldDB" id="A0A1Y0E9J2"/>
<dbReference type="OrthoDB" id="7306245at2"/>
<name>A0A1Y0E9J2_9RHOB</name>
<protein>
    <submittedName>
        <fullName evidence="3">Uncharacterized protein</fullName>
    </submittedName>
</protein>
<dbReference type="EMBL" id="CP021431">
    <property type="protein sequence ID" value="ARU00277.1"/>
    <property type="molecule type" value="Genomic_DNA"/>
</dbReference>
<organism evidence="3 4">
    <name type="scientific">Yoonia vestfoldensis</name>
    <dbReference type="NCBI Taxonomy" id="245188"/>
    <lineage>
        <taxon>Bacteria</taxon>
        <taxon>Pseudomonadati</taxon>
        <taxon>Pseudomonadota</taxon>
        <taxon>Alphaproteobacteria</taxon>
        <taxon>Rhodobacterales</taxon>
        <taxon>Paracoccaceae</taxon>
        <taxon>Yoonia</taxon>
    </lineage>
</organism>
<keyword evidence="2" id="KW-1133">Transmembrane helix</keyword>
<dbReference type="KEGG" id="lvs:LOKVESSMR4R_00946"/>
<feature type="compositionally biased region" description="Basic and acidic residues" evidence="1">
    <location>
        <begin position="14"/>
        <end position="28"/>
    </location>
</feature>
<gene>
    <name evidence="3" type="ORF">LOKVESSMR4R_00946</name>
</gene>
<evidence type="ECO:0000313" key="3">
    <source>
        <dbReference type="EMBL" id="ARU00277.1"/>
    </source>
</evidence>
<feature type="transmembrane region" description="Helical" evidence="2">
    <location>
        <begin position="113"/>
        <end position="133"/>
    </location>
</feature>
<proteinExistence type="predicted"/>
<dbReference type="RefSeq" id="WP_157898135.1">
    <property type="nucleotide sequence ID" value="NZ_CP021431.1"/>
</dbReference>
<reference evidence="3 4" key="1">
    <citation type="submission" date="2017-05" db="EMBL/GenBank/DDBJ databases">
        <title>Genome Sequence of Loktanella vestfoldensis Strain SMR4r Isolated from a Culture of the Diatom Skeletonema marinoi.</title>
        <authorList>
            <person name="Topel M."/>
            <person name="Pinder M.I.M."/>
            <person name="Johansson O.N."/>
            <person name="Kourtchenko O."/>
            <person name="Godhe A."/>
            <person name="Clarke A.K."/>
        </authorList>
    </citation>
    <scope>NUCLEOTIDE SEQUENCE [LARGE SCALE GENOMIC DNA]</scope>
    <source>
        <strain evidence="3 4">SMR4r</strain>
    </source>
</reference>